<evidence type="ECO:0000256" key="1">
    <source>
        <dbReference type="SAM" id="MobiDB-lite"/>
    </source>
</evidence>
<protein>
    <submittedName>
        <fullName evidence="2">Uncharacterized protein</fullName>
    </submittedName>
</protein>
<proteinExistence type="predicted"/>
<sequence>MKGKPRKWMPISGAVGQRRGASGVEGSSSQPLFVRAAPRIVVQMTSSSSFHSHIALNTDNARCPPCLHAPAVAVWEPGMASSSSFTSRTSPSITRARCHSSPFSQALIPDLRLSSVNTHSKFSSDAAG</sequence>
<dbReference type="Proteomes" id="UP001189429">
    <property type="component" value="Unassembled WGS sequence"/>
</dbReference>
<feature type="region of interest" description="Disordered" evidence="1">
    <location>
        <begin position="1"/>
        <end position="28"/>
    </location>
</feature>
<comment type="caution">
    <text evidence="2">The sequence shown here is derived from an EMBL/GenBank/DDBJ whole genome shotgun (WGS) entry which is preliminary data.</text>
</comment>
<keyword evidence="3" id="KW-1185">Reference proteome</keyword>
<evidence type="ECO:0000313" key="3">
    <source>
        <dbReference type="Proteomes" id="UP001189429"/>
    </source>
</evidence>
<accession>A0ABN9UT87</accession>
<organism evidence="2 3">
    <name type="scientific">Prorocentrum cordatum</name>
    <dbReference type="NCBI Taxonomy" id="2364126"/>
    <lineage>
        <taxon>Eukaryota</taxon>
        <taxon>Sar</taxon>
        <taxon>Alveolata</taxon>
        <taxon>Dinophyceae</taxon>
        <taxon>Prorocentrales</taxon>
        <taxon>Prorocentraceae</taxon>
        <taxon>Prorocentrum</taxon>
    </lineage>
</organism>
<evidence type="ECO:0000313" key="2">
    <source>
        <dbReference type="EMBL" id="CAK0863260.1"/>
    </source>
</evidence>
<gene>
    <name evidence="2" type="ORF">PCOR1329_LOCUS51456</name>
</gene>
<dbReference type="EMBL" id="CAUYUJ010016243">
    <property type="protein sequence ID" value="CAK0863260.1"/>
    <property type="molecule type" value="Genomic_DNA"/>
</dbReference>
<reference evidence="2" key="1">
    <citation type="submission" date="2023-10" db="EMBL/GenBank/DDBJ databases">
        <authorList>
            <person name="Chen Y."/>
            <person name="Shah S."/>
            <person name="Dougan E. K."/>
            <person name="Thang M."/>
            <person name="Chan C."/>
        </authorList>
    </citation>
    <scope>NUCLEOTIDE SEQUENCE [LARGE SCALE GENOMIC DNA]</scope>
</reference>
<name>A0ABN9UT87_9DINO</name>